<dbReference type="Ensembl" id="ENSSGRT00000023532.1">
    <property type="protein sequence ID" value="ENSSGRP00000021803.1"/>
    <property type="gene ID" value="ENSSGRG00000013025.1"/>
</dbReference>
<dbReference type="PANTHER" id="PTHR10083:SF328">
    <property type="entry name" value="TISSUE FACTOR PATHWAY INHIBITOR"/>
    <property type="match status" value="1"/>
</dbReference>
<keyword evidence="6" id="KW-1185">Reference proteome</keyword>
<dbReference type="PROSITE" id="PS50279">
    <property type="entry name" value="BPTI_KUNITZ_2"/>
    <property type="match status" value="3"/>
</dbReference>
<dbReference type="OMA" id="NECGNFT"/>
<dbReference type="PANTHER" id="PTHR10083">
    <property type="entry name" value="KUNITZ-TYPE PROTEASE INHIBITOR-RELATED"/>
    <property type="match status" value="1"/>
</dbReference>
<dbReference type="FunFam" id="4.10.410.10:FF:000020">
    <property type="entry name" value="Collagen, type VI, alpha 3"/>
    <property type="match status" value="2"/>
</dbReference>
<dbReference type="InterPro" id="IPR050098">
    <property type="entry name" value="TFPI/VKTCI-like"/>
</dbReference>
<accession>A0A672L872</accession>
<reference evidence="5" key="1">
    <citation type="submission" date="2025-08" db="UniProtKB">
        <authorList>
            <consortium name="Ensembl"/>
        </authorList>
    </citation>
    <scope>IDENTIFICATION</scope>
</reference>
<dbReference type="PROSITE" id="PS00280">
    <property type="entry name" value="BPTI_KUNITZ_1"/>
    <property type="match status" value="2"/>
</dbReference>
<dbReference type="CDD" id="cd22635">
    <property type="entry name" value="Kunitz_papilin"/>
    <property type="match status" value="1"/>
</dbReference>
<evidence type="ECO:0000259" key="4">
    <source>
        <dbReference type="PROSITE" id="PS50279"/>
    </source>
</evidence>
<dbReference type="Pfam" id="PF00014">
    <property type="entry name" value="Kunitz_BPTI"/>
    <property type="match status" value="3"/>
</dbReference>
<dbReference type="PRINTS" id="PR00759">
    <property type="entry name" value="BASICPTASE"/>
</dbReference>
<dbReference type="CDD" id="cd22630">
    <property type="entry name" value="Kunitz_collagen_alpha6_VI"/>
    <property type="match status" value="2"/>
</dbReference>
<evidence type="ECO:0000313" key="6">
    <source>
        <dbReference type="Proteomes" id="UP000472262"/>
    </source>
</evidence>
<dbReference type="Gene3D" id="4.10.410.10">
    <property type="entry name" value="Pancreatic trypsin inhibitor Kunitz domain"/>
    <property type="match status" value="3"/>
</dbReference>
<dbReference type="InParanoid" id="A0A672L872"/>
<dbReference type="GO" id="GO:0004867">
    <property type="term" value="F:serine-type endopeptidase inhibitor activity"/>
    <property type="evidence" value="ECO:0007669"/>
    <property type="project" value="UniProtKB-KW"/>
</dbReference>
<keyword evidence="3" id="KW-1015">Disulfide bond</keyword>
<dbReference type="SMART" id="SM00131">
    <property type="entry name" value="KU"/>
    <property type="match status" value="3"/>
</dbReference>
<evidence type="ECO:0000256" key="3">
    <source>
        <dbReference type="ARBA" id="ARBA00023157"/>
    </source>
</evidence>
<dbReference type="AlphaFoldDB" id="A0A672L872"/>
<dbReference type="InterPro" id="IPR002223">
    <property type="entry name" value="Kunitz_BPTI"/>
</dbReference>
<keyword evidence="2" id="KW-0722">Serine protease inhibitor</keyword>
<feature type="domain" description="BPTI/Kunitz inhibitor" evidence="4">
    <location>
        <begin position="55"/>
        <end position="105"/>
    </location>
</feature>
<dbReference type="Proteomes" id="UP000472262">
    <property type="component" value="Unassembled WGS sequence"/>
</dbReference>
<keyword evidence="1" id="KW-0646">Protease inhibitor</keyword>
<evidence type="ECO:0000256" key="2">
    <source>
        <dbReference type="ARBA" id="ARBA00022900"/>
    </source>
</evidence>
<sequence length="258" mass="29116">MRSIPDSLKQSCKSSIKLLLTSICMVKYASIRSPDLHCVLLKTFISIFFLLIDVCQLKLDAGTCSNFSMKWYFEVRSGECVQFWYGGCDGNSNRFDTQEDCEIRSRCFLEKDSGGACGSYLSRWYYSQQTKKCMHFWYGGCGGNENRFLTEDECFRQCVSTAESSPGSSHVVAASLPAAHSLNPPAAAHSSPPYVCQLKLDAGTCSNFSMKWYFEVRSGECVQFWYGGCDGNSNRFNTQEDCEIRCLRAKKYLQTSKL</sequence>
<dbReference type="InterPro" id="IPR020901">
    <property type="entry name" value="Prtase_inh_Kunz-CS"/>
</dbReference>
<protein>
    <recommendedName>
        <fullName evidence="4">BPTI/Kunitz inhibitor domain-containing protein</fullName>
    </recommendedName>
</protein>
<organism evidence="5 6">
    <name type="scientific">Sinocyclocheilus grahami</name>
    <name type="common">Dianchi golden-line fish</name>
    <name type="synonym">Barbus grahami</name>
    <dbReference type="NCBI Taxonomy" id="75366"/>
    <lineage>
        <taxon>Eukaryota</taxon>
        <taxon>Metazoa</taxon>
        <taxon>Chordata</taxon>
        <taxon>Craniata</taxon>
        <taxon>Vertebrata</taxon>
        <taxon>Euteleostomi</taxon>
        <taxon>Actinopterygii</taxon>
        <taxon>Neopterygii</taxon>
        <taxon>Teleostei</taxon>
        <taxon>Ostariophysi</taxon>
        <taxon>Cypriniformes</taxon>
        <taxon>Cyprinidae</taxon>
        <taxon>Cyprininae</taxon>
        <taxon>Sinocyclocheilus</taxon>
    </lineage>
</organism>
<proteinExistence type="predicted"/>
<name>A0A672L872_SINGR</name>
<feature type="domain" description="BPTI/Kunitz inhibitor" evidence="4">
    <location>
        <begin position="196"/>
        <end position="246"/>
    </location>
</feature>
<evidence type="ECO:0000256" key="1">
    <source>
        <dbReference type="ARBA" id="ARBA00022690"/>
    </source>
</evidence>
<reference evidence="5" key="2">
    <citation type="submission" date="2025-09" db="UniProtKB">
        <authorList>
            <consortium name="Ensembl"/>
        </authorList>
    </citation>
    <scope>IDENTIFICATION</scope>
</reference>
<dbReference type="InterPro" id="IPR036880">
    <property type="entry name" value="Kunitz_BPTI_sf"/>
</dbReference>
<dbReference type="GO" id="GO:0005615">
    <property type="term" value="C:extracellular space"/>
    <property type="evidence" value="ECO:0007669"/>
    <property type="project" value="TreeGrafter"/>
</dbReference>
<dbReference type="SUPFAM" id="SSF57362">
    <property type="entry name" value="BPTI-like"/>
    <property type="match status" value="3"/>
</dbReference>
<feature type="domain" description="BPTI/Kunitz inhibitor" evidence="4">
    <location>
        <begin position="107"/>
        <end position="158"/>
    </location>
</feature>
<evidence type="ECO:0000313" key="5">
    <source>
        <dbReference type="Ensembl" id="ENSSGRP00000021803.1"/>
    </source>
</evidence>